<feature type="binding site" evidence="14">
    <location>
        <position position="294"/>
    </location>
    <ligand>
        <name>substrate</name>
    </ligand>
</feature>
<keyword evidence="7 12" id="KW-0479">Metal-binding</keyword>
<evidence type="ECO:0000256" key="10">
    <source>
        <dbReference type="ARBA" id="ARBA00023002"/>
    </source>
</evidence>
<dbReference type="InterPro" id="IPR002125">
    <property type="entry name" value="CMP_dCMP_dom"/>
</dbReference>
<dbReference type="InterPro" id="IPR050765">
    <property type="entry name" value="Riboflavin_Biosynth_HTPR"/>
</dbReference>
<evidence type="ECO:0000256" key="11">
    <source>
        <dbReference type="ARBA" id="ARBA00023268"/>
    </source>
</evidence>
<evidence type="ECO:0000256" key="13">
    <source>
        <dbReference type="PIRSR" id="PIRSR006769-1"/>
    </source>
</evidence>
<comment type="cofactor">
    <cofactor evidence="12 15">
        <name>Zn(2+)</name>
        <dbReference type="ChEBI" id="CHEBI:29105"/>
    </cofactor>
    <text evidence="12 15">Binds 1 zinc ion.</text>
</comment>
<evidence type="ECO:0000256" key="2">
    <source>
        <dbReference type="ARBA" id="ARBA00004882"/>
    </source>
</evidence>
<evidence type="ECO:0000256" key="1">
    <source>
        <dbReference type="ARBA" id="ARBA00002151"/>
    </source>
</evidence>
<keyword evidence="10 12" id="KW-0560">Oxidoreductase</keyword>
<evidence type="ECO:0000256" key="6">
    <source>
        <dbReference type="ARBA" id="ARBA00022619"/>
    </source>
</evidence>
<dbReference type="CDD" id="cd01284">
    <property type="entry name" value="Riboflavin_deaminase-reductase"/>
    <property type="match status" value="1"/>
</dbReference>
<keyword evidence="8 12" id="KW-0862">Zinc</keyword>
<comment type="similarity">
    <text evidence="5 12">In the C-terminal section; belongs to the HTP reductase family.</text>
</comment>
<dbReference type="EC" id="1.1.1.193" evidence="12"/>
<dbReference type="PANTHER" id="PTHR38011:SF7">
    <property type="entry name" value="2,5-DIAMINO-6-RIBOSYLAMINO-4(3H)-PYRIMIDINONE 5'-PHOSPHATE REDUCTASE"/>
    <property type="match status" value="1"/>
</dbReference>
<feature type="binding site" evidence="14">
    <location>
        <position position="184"/>
    </location>
    <ligand>
        <name>substrate</name>
    </ligand>
</feature>
<sequence>MSSSYMREALDLARKGRSLASPNPLVGAVIVRDGKVVGRGFHTYAGLHHAEIIALAQAGEQARGAEIYLNLEPCSHQGRTPPCVDALIRAGIARVVAPLSDPNPLVAGQGFARLREAGIEVVMADEFAAEAGKLNEPFLHFMLTGRPLVTLKTAITLDGKISAPDDNRGWITSERARAHVQELRHDHDAILTGIGTVLADDCLLSDRTGHPRCRPLLRIVMDSQLRLPLDSKMARSANGDVLAITTSAASSERRKMLESRGIQVLVFDGPGGRADLRSIVEWLGRHRYLSLMIEAGSKLNWSALEGNVVDRVFFYYGPKILGGLEALPLAGGIGRRRRQDAIQLHNLSIHQIPPDEFAVEGYIDVHRDY</sequence>
<dbReference type="InterPro" id="IPR002734">
    <property type="entry name" value="RibDG_C"/>
</dbReference>
<comment type="pathway">
    <text evidence="3 12">Cofactor biosynthesis; riboflavin biosynthesis; 5-amino-6-(D-ribitylamino)uracil from GTP: step 3/4.</text>
</comment>
<dbReference type="HOGENOM" id="CLU_036590_1_2_0"/>
<reference evidence="17" key="1">
    <citation type="submission" date="2006-10" db="EMBL/GenBank/DDBJ databases">
        <title>Complete sequence of Solibacter usitatus Ellin6076.</title>
        <authorList>
            <consortium name="US DOE Joint Genome Institute"/>
            <person name="Copeland A."/>
            <person name="Lucas S."/>
            <person name="Lapidus A."/>
            <person name="Barry K."/>
            <person name="Detter J.C."/>
            <person name="Glavina del Rio T."/>
            <person name="Hammon N."/>
            <person name="Israni S."/>
            <person name="Dalin E."/>
            <person name="Tice H."/>
            <person name="Pitluck S."/>
            <person name="Thompson L.S."/>
            <person name="Brettin T."/>
            <person name="Bruce D."/>
            <person name="Han C."/>
            <person name="Tapia R."/>
            <person name="Gilna P."/>
            <person name="Schmutz J."/>
            <person name="Larimer F."/>
            <person name="Land M."/>
            <person name="Hauser L."/>
            <person name="Kyrpides N."/>
            <person name="Mikhailova N."/>
            <person name="Janssen P.H."/>
            <person name="Kuske C.R."/>
            <person name="Richardson P."/>
        </authorList>
    </citation>
    <scope>NUCLEOTIDE SEQUENCE</scope>
    <source>
        <strain evidence="17">Ellin6076</strain>
    </source>
</reference>
<dbReference type="AlphaFoldDB" id="Q01YT0"/>
<evidence type="ECO:0000256" key="14">
    <source>
        <dbReference type="PIRSR" id="PIRSR006769-2"/>
    </source>
</evidence>
<feature type="active site" description="Proton donor" evidence="13">
    <location>
        <position position="51"/>
    </location>
</feature>
<dbReference type="SUPFAM" id="SSF53597">
    <property type="entry name" value="Dihydrofolate reductase-like"/>
    <property type="match status" value="1"/>
</dbReference>
<feature type="binding site" evidence="14">
    <location>
        <position position="154"/>
    </location>
    <ligand>
        <name>NADP(+)</name>
        <dbReference type="ChEBI" id="CHEBI:58349"/>
    </ligand>
</feature>
<dbReference type="InterPro" id="IPR011549">
    <property type="entry name" value="RibD_C"/>
</dbReference>
<feature type="binding site" evidence="14">
    <location>
        <position position="207"/>
    </location>
    <ligand>
        <name>substrate</name>
    </ligand>
</feature>
<dbReference type="KEGG" id="sus:Acid_4222"/>
<accession>Q01YT0</accession>
<feature type="binding site" evidence="14">
    <location>
        <position position="196"/>
    </location>
    <ligand>
        <name>NADP(+)</name>
        <dbReference type="ChEBI" id="CHEBI:58349"/>
    </ligand>
</feature>
<evidence type="ECO:0000256" key="7">
    <source>
        <dbReference type="ARBA" id="ARBA00022723"/>
    </source>
</evidence>
<dbReference type="SUPFAM" id="SSF53927">
    <property type="entry name" value="Cytidine deaminase-like"/>
    <property type="match status" value="1"/>
</dbReference>
<dbReference type="GO" id="GO:0008703">
    <property type="term" value="F:5-amino-6-(5-phosphoribosylamino)uracil reductase activity"/>
    <property type="evidence" value="ECO:0007669"/>
    <property type="project" value="UniProtKB-EC"/>
</dbReference>
<dbReference type="STRING" id="234267.Acid_4222"/>
<dbReference type="InterPro" id="IPR016192">
    <property type="entry name" value="APOBEC/CMP_deaminase_Zn-bd"/>
</dbReference>
<evidence type="ECO:0000256" key="15">
    <source>
        <dbReference type="PIRSR" id="PIRSR006769-3"/>
    </source>
</evidence>
<evidence type="ECO:0000259" key="16">
    <source>
        <dbReference type="PROSITE" id="PS51747"/>
    </source>
</evidence>
<dbReference type="InterPro" id="IPR004794">
    <property type="entry name" value="Eubact_RibD"/>
</dbReference>
<dbReference type="GO" id="GO:0008270">
    <property type="term" value="F:zinc ion binding"/>
    <property type="evidence" value="ECO:0007669"/>
    <property type="project" value="InterPro"/>
</dbReference>
<gene>
    <name evidence="17" type="ordered locus">Acid_4222</name>
</gene>
<dbReference type="Gene3D" id="3.40.140.10">
    <property type="entry name" value="Cytidine Deaminase, domain 2"/>
    <property type="match status" value="1"/>
</dbReference>
<keyword evidence="12 17" id="KW-0378">Hydrolase</keyword>
<dbReference type="GO" id="GO:0008835">
    <property type="term" value="F:diaminohydroxyphosphoribosylaminopyrimidine deaminase activity"/>
    <property type="evidence" value="ECO:0007669"/>
    <property type="project" value="UniProtKB-EC"/>
</dbReference>
<feature type="binding site" evidence="15">
    <location>
        <position position="49"/>
    </location>
    <ligand>
        <name>Zn(2+)</name>
        <dbReference type="ChEBI" id="CHEBI:29105"/>
        <note>catalytic</note>
    </ligand>
</feature>
<evidence type="ECO:0000256" key="9">
    <source>
        <dbReference type="ARBA" id="ARBA00022857"/>
    </source>
</evidence>
<dbReference type="FunCoup" id="Q01YT0">
    <property type="interactions" value="515"/>
</dbReference>
<name>Q01YT0_SOLUE</name>
<dbReference type="PROSITE" id="PS00903">
    <property type="entry name" value="CYT_DCMP_DEAMINASES_1"/>
    <property type="match status" value="1"/>
</dbReference>
<keyword evidence="9 12" id="KW-0521">NADP</keyword>
<comment type="function">
    <text evidence="1 12">Converts 2,5-diamino-6-(ribosylamino)-4(3h)-pyrimidinone 5'-phosphate into 5-amino-6-(ribosylamino)-2,4(1h,3h)-pyrimidinedione 5'-phosphate.</text>
</comment>
<evidence type="ECO:0000256" key="12">
    <source>
        <dbReference type="PIRNR" id="PIRNR006769"/>
    </source>
</evidence>
<dbReference type="EC" id="3.5.4.26" evidence="12"/>
<feature type="binding site" evidence="14">
    <location>
        <position position="204"/>
    </location>
    <ligand>
        <name>substrate</name>
    </ligand>
</feature>
<dbReference type="InterPro" id="IPR016193">
    <property type="entry name" value="Cytidine_deaminase-like"/>
</dbReference>
<dbReference type="PROSITE" id="PS51747">
    <property type="entry name" value="CYT_DCMP_DEAMINASES_2"/>
    <property type="match status" value="1"/>
</dbReference>
<protein>
    <recommendedName>
        <fullName evidence="12">Riboflavin biosynthesis protein RibD</fullName>
    </recommendedName>
    <domain>
        <recommendedName>
            <fullName evidence="12">Diaminohydroxyphosphoribosylaminopyrimidine deaminase</fullName>
            <shortName evidence="12">DRAP deaminase</shortName>
            <ecNumber evidence="12">3.5.4.26</ecNumber>
        </recommendedName>
        <alternativeName>
            <fullName evidence="12">Riboflavin-specific deaminase</fullName>
        </alternativeName>
    </domain>
    <domain>
        <recommendedName>
            <fullName evidence="12">5-amino-6-(5-phosphoribosylamino)uracil reductase</fullName>
            <ecNumber evidence="12">1.1.1.193</ecNumber>
        </recommendedName>
        <alternativeName>
            <fullName evidence="12">HTP reductase</fullName>
        </alternativeName>
    </domain>
</protein>
<evidence type="ECO:0000256" key="4">
    <source>
        <dbReference type="ARBA" id="ARBA00005259"/>
    </source>
</evidence>
<proteinExistence type="inferred from homology"/>
<feature type="domain" description="CMP/dCMP-type deaminase" evidence="16">
    <location>
        <begin position="1"/>
        <end position="122"/>
    </location>
</feature>
<evidence type="ECO:0000256" key="3">
    <source>
        <dbReference type="ARBA" id="ARBA00004910"/>
    </source>
</evidence>
<comment type="catalytic activity">
    <reaction evidence="12">
        <text>5-amino-6-(5-phospho-D-ribitylamino)uracil + NADP(+) = 5-amino-6-(5-phospho-D-ribosylamino)uracil + NADPH + H(+)</text>
        <dbReference type="Rhea" id="RHEA:17845"/>
        <dbReference type="ChEBI" id="CHEBI:15378"/>
        <dbReference type="ChEBI" id="CHEBI:57783"/>
        <dbReference type="ChEBI" id="CHEBI:58349"/>
        <dbReference type="ChEBI" id="CHEBI:58421"/>
        <dbReference type="ChEBI" id="CHEBI:58453"/>
        <dbReference type="EC" id="1.1.1.193"/>
    </reaction>
</comment>
<feature type="binding site" evidence="14">
    <location>
        <position position="223"/>
    </location>
    <ligand>
        <name>NADP(+)</name>
        <dbReference type="ChEBI" id="CHEBI:58349"/>
    </ligand>
</feature>
<dbReference type="Gene3D" id="3.40.430.10">
    <property type="entry name" value="Dihydrofolate Reductase, subunit A"/>
    <property type="match status" value="1"/>
</dbReference>
<dbReference type="Pfam" id="PF00383">
    <property type="entry name" value="dCMP_cyt_deam_1"/>
    <property type="match status" value="1"/>
</dbReference>
<feature type="binding site" evidence="15">
    <location>
        <position position="83"/>
    </location>
    <ligand>
        <name>Zn(2+)</name>
        <dbReference type="ChEBI" id="CHEBI:29105"/>
        <note>catalytic</note>
    </ligand>
</feature>
<dbReference type="OrthoDB" id="9800865at2"/>
<evidence type="ECO:0000256" key="8">
    <source>
        <dbReference type="ARBA" id="ARBA00022833"/>
    </source>
</evidence>
<dbReference type="NCBIfam" id="TIGR00227">
    <property type="entry name" value="ribD_Cterm"/>
    <property type="match status" value="1"/>
</dbReference>
<dbReference type="InParanoid" id="Q01YT0"/>
<dbReference type="GO" id="GO:0009231">
    <property type="term" value="P:riboflavin biosynthetic process"/>
    <property type="evidence" value="ECO:0007669"/>
    <property type="project" value="UniProtKB-UniPathway"/>
</dbReference>
<keyword evidence="11" id="KW-0511">Multifunctional enzyme</keyword>
<feature type="binding site" evidence="14">
    <location>
        <begin position="296"/>
        <end position="302"/>
    </location>
    <ligand>
        <name>NADP(+)</name>
        <dbReference type="ChEBI" id="CHEBI:58349"/>
    </ligand>
</feature>
<dbReference type="InterPro" id="IPR024072">
    <property type="entry name" value="DHFR-like_dom_sf"/>
</dbReference>
<feature type="binding site" evidence="15">
    <location>
        <position position="74"/>
    </location>
    <ligand>
        <name>Zn(2+)</name>
        <dbReference type="ChEBI" id="CHEBI:29105"/>
        <note>catalytic</note>
    </ligand>
</feature>
<comment type="pathway">
    <text evidence="2 12">Cofactor biosynthesis; riboflavin biosynthesis; 5-amino-6-(D-ribitylamino)uracil from GTP: step 2/4.</text>
</comment>
<dbReference type="Pfam" id="PF01872">
    <property type="entry name" value="RibD_C"/>
    <property type="match status" value="1"/>
</dbReference>
<dbReference type="EMBL" id="CP000473">
    <property type="protein sequence ID" value="ABJ85185.1"/>
    <property type="molecule type" value="Genomic_DNA"/>
</dbReference>
<comment type="catalytic activity">
    <reaction evidence="12">
        <text>2,5-diamino-6-hydroxy-4-(5-phosphoribosylamino)-pyrimidine + H2O + H(+) = 5-amino-6-(5-phospho-D-ribosylamino)uracil + NH4(+)</text>
        <dbReference type="Rhea" id="RHEA:21868"/>
        <dbReference type="ChEBI" id="CHEBI:15377"/>
        <dbReference type="ChEBI" id="CHEBI:15378"/>
        <dbReference type="ChEBI" id="CHEBI:28938"/>
        <dbReference type="ChEBI" id="CHEBI:58453"/>
        <dbReference type="ChEBI" id="CHEBI:58614"/>
        <dbReference type="EC" id="3.5.4.26"/>
    </reaction>
</comment>
<dbReference type="UniPathway" id="UPA00275">
    <property type="reaction ID" value="UER00401"/>
</dbReference>
<feature type="binding site" evidence="14">
    <location>
        <position position="170"/>
    </location>
    <ligand>
        <name>NADP(+)</name>
        <dbReference type="ChEBI" id="CHEBI:58349"/>
    </ligand>
</feature>
<keyword evidence="6 12" id="KW-0686">Riboflavin biosynthesis</keyword>
<dbReference type="PANTHER" id="PTHR38011">
    <property type="entry name" value="DIHYDROFOLATE REDUCTASE FAMILY PROTEIN (AFU_ORTHOLOGUE AFUA_8G06820)"/>
    <property type="match status" value="1"/>
</dbReference>
<dbReference type="eggNOG" id="COG1985">
    <property type="taxonomic scope" value="Bacteria"/>
</dbReference>
<dbReference type="NCBIfam" id="TIGR00326">
    <property type="entry name" value="eubact_ribD"/>
    <property type="match status" value="1"/>
</dbReference>
<dbReference type="eggNOG" id="COG0117">
    <property type="taxonomic scope" value="Bacteria"/>
</dbReference>
<feature type="binding site" evidence="14">
    <location>
        <position position="200"/>
    </location>
    <ligand>
        <name>NADP(+)</name>
        <dbReference type="ChEBI" id="CHEBI:58349"/>
    </ligand>
</feature>
<evidence type="ECO:0000256" key="5">
    <source>
        <dbReference type="ARBA" id="ARBA00007417"/>
    </source>
</evidence>
<dbReference type="PIRSF" id="PIRSF006769">
    <property type="entry name" value="RibD"/>
    <property type="match status" value="1"/>
</dbReference>
<organism evidence="17">
    <name type="scientific">Solibacter usitatus (strain Ellin6076)</name>
    <dbReference type="NCBI Taxonomy" id="234267"/>
    <lineage>
        <taxon>Bacteria</taxon>
        <taxon>Pseudomonadati</taxon>
        <taxon>Acidobacteriota</taxon>
        <taxon>Terriglobia</taxon>
        <taxon>Bryobacterales</taxon>
        <taxon>Solibacteraceae</taxon>
        <taxon>Candidatus Solibacter</taxon>
    </lineage>
</organism>
<dbReference type="GO" id="GO:0050661">
    <property type="term" value="F:NADP binding"/>
    <property type="evidence" value="ECO:0007669"/>
    <property type="project" value="InterPro"/>
</dbReference>
<comment type="similarity">
    <text evidence="4 12">In the N-terminal section; belongs to the cytidine and deoxycytidylate deaminase family.</text>
</comment>
<evidence type="ECO:0000313" key="17">
    <source>
        <dbReference type="EMBL" id="ABJ85185.1"/>
    </source>
</evidence>